<protein>
    <submittedName>
        <fullName evidence="1">Uncharacterized protein</fullName>
    </submittedName>
</protein>
<reference evidence="1" key="1">
    <citation type="submission" date="2018-02" db="EMBL/GenBank/DDBJ databases">
        <title>Rhizophora mucronata_Transcriptome.</title>
        <authorList>
            <person name="Meera S.P."/>
            <person name="Sreeshan A."/>
            <person name="Augustine A."/>
        </authorList>
    </citation>
    <scope>NUCLEOTIDE SEQUENCE</scope>
    <source>
        <tissue evidence="1">Leaf</tissue>
    </source>
</reference>
<organism evidence="1">
    <name type="scientific">Rhizophora mucronata</name>
    <name type="common">Asiatic mangrove</name>
    <dbReference type="NCBI Taxonomy" id="61149"/>
    <lineage>
        <taxon>Eukaryota</taxon>
        <taxon>Viridiplantae</taxon>
        <taxon>Streptophyta</taxon>
        <taxon>Embryophyta</taxon>
        <taxon>Tracheophyta</taxon>
        <taxon>Spermatophyta</taxon>
        <taxon>Magnoliopsida</taxon>
        <taxon>eudicotyledons</taxon>
        <taxon>Gunneridae</taxon>
        <taxon>Pentapetalae</taxon>
        <taxon>rosids</taxon>
        <taxon>fabids</taxon>
        <taxon>Malpighiales</taxon>
        <taxon>Rhizophoraceae</taxon>
        <taxon>Rhizophora</taxon>
    </lineage>
</organism>
<proteinExistence type="predicted"/>
<name>A0A2P2PZD9_RHIMU</name>
<sequence length="38" mass="4479">MTIKIQDSVYSKQHRKLSIIIRVTCFSNTTCKPFIIHQ</sequence>
<dbReference type="EMBL" id="GGEC01079618">
    <property type="protein sequence ID" value="MBX60102.1"/>
    <property type="molecule type" value="Transcribed_RNA"/>
</dbReference>
<dbReference type="AlphaFoldDB" id="A0A2P2PZD9"/>
<accession>A0A2P2PZD9</accession>
<evidence type="ECO:0000313" key="1">
    <source>
        <dbReference type="EMBL" id="MBX60102.1"/>
    </source>
</evidence>